<dbReference type="AlphaFoldDB" id="A0A7X1CQG6"/>
<organism evidence="2 3">
    <name type="scientific">Listeria grandensis</name>
    <dbReference type="NCBI Taxonomy" id="1494963"/>
    <lineage>
        <taxon>Bacteria</taxon>
        <taxon>Bacillati</taxon>
        <taxon>Bacillota</taxon>
        <taxon>Bacilli</taxon>
        <taxon>Bacillales</taxon>
        <taxon>Listeriaceae</taxon>
        <taxon>Listeria</taxon>
    </lineage>
</organism>
<gene>
    <name evidence="2" type="ORF">HCA69_11600</name>
</gene>
<dbReference type="Gene3D" id="2.60.120.10">
    <property type="entry name" value="Jelly Rolls"/>
    <property type="match status" value="1"/>
</dbReference>
<dbReference type="SUPFAM" id="SSF46785">
    <property type="entry name" value="Winged helix' DNA-binding domain"/>
    <property type="match status" value="1"/>
</dbReference>
<dbReference type="Pfam" id="PF13545">
    <property type="entry name" value="HTH_Crp_2"/>
    <property type="match status" value="1"/>
</dbReference>
<proteinExistence type="predicted"/>
<reference evidence="2 3" key="1">
    <citation type="submission" date="2020-03" db="EMBL/GenBank/DDBJ databases">
        <title>Soil Listeria distribution.</title>
        <authorList>
            <person name="Liao J."/>
            <person name="Wiedmann M."/>
        </authorList>
    </citation>
    <scope>NUCLEOTIDE SEQUENCE [LARGE SCALE GENOMIC DNA]</scope>
    <source>
        <strain evidence="2 3">FSL L7-0741</strain>
    </source>
</reference>
<protein>
    <submittedName>
        <fullName evidence="2">Crp/Fnr family transcriptional regulator</fullName>
    </submittedName>
</protein>
<dbReference type="InterPro" id="IPR014710">
    <property type="entry name" value="RmlC-like_jellyroll"/>
</dbReference>
<dbReference type="GO" id="GO:0003677">
    <property type="term" value="F:DNA binding"/>
    <property type="evidence" value="ECO:0007669"/>
    <property type="project" value="InterPro"/>
</dbReference>
<evidence type="ECO:0000313" key="2">
    <source>
        <dbReference type="EMBL" id="MBC1937016.1"/>
    </source>
</evidence>
<feature type="domain" description="HTH crp-type" evidence="1">
    <location>
        <begin position="152"/>
        <end position="223"/>
    </location>
</feature>
<dbReference type="RefSeq" id="WP_185526487.1">
    <property type="nucleotide sequence ID" value="NZ_JAARWN010000012.1"/>
</dbReference>
<accession>A0A7X1CQG6</accession>
<evidence type="ECO:0000313" key="3">
    <source>
        <dbReference type="Proteomes" id="UP000535908"/>
    </source>
</evidence>
<name>A0A7X1CQG6_9LIST</name>
<evidence type="ECO:0000259" key="1">
    <source>
        <dbReference type="Pfam" id="PF13545"/>
    </source>
</evidence>
<dbReference type="EMBL" id="JAARWN010000012">
    <property type="protein sequence ID" value="MBC1937016.1"/>
    <property type="molecule type" value="Genomic_DNA"/>
</dbReference>
<comment type="caution">
    <text evidence="2">The sequence shown here is derived from an EMBL/GenBank/DDBJ whole genome shotgun (WGS) entry which is preliminary data.</text>
</comment>
<dbReference type="InterPro" id="IPR036390">
    <property type="entry name" value="WH_DNA-bd_sf"/>
</dbReference>
<dbReference type="GO" id="GO:0006355">
    <property type="term" value="P:regulation of DNA-templated transcription"/>
    <property type="evidence" value="ECO:0007669"/>
    <property type="project" value="InterPro"/>
</dbReference>
<dbReference type="Proteomes" id="UP000535908">
    <property type="component" value="Unassembled WGS sequence"/>
</dbReference>
<dbReference type="InterPro" id="IPR012318">
    <property type="entry name" value="HTH_CRP"/>
</dbReference>
<sequence length="234" mass="27186">MDMYDKETLESYASFANVMKLLKKDAQFNHFCTQHRMPAGTKLTLDKRRKICYLLETGYLKYSYSGSDGLRNFHTVWPGRFVTLPIIAEYVPNTAELLFLSDAVWWEIDFEYLRKMLLTEDPRNYIMLQFAIEYGYRAYILSTMRRISAEDRVLFALVRLARFGIRVGANRVELPHFLTYSNLAELTDTSKSYVTLALKDLRDKGILASSKKPWIVEDLAQLKGMVDIPDAPSY</sequence>